<dbReference type="InterPro" id="IPR022198">
    <property type="entry name" value="DUF3723"/>
</dbReference>
<comment type="caution">
    <text evidence="2">The sequence shown here is derived from an EMBL/GenBank/DDBJ whole genome shotgun (WGS) entry which is preliminary data.</text>
</comment>
<reference evidence="2 3" key="1">
    <citation type="submission" date="2019-10" db="EMBL/GenBank/DDBJ databases">
        <authorList>
            <person name="Palmer J.M."/>
        </authorList>
    </citation>
    <scope>NUCLEOTIDE SEQUENCE [LARGE SCALE GENOMIC DNA]</scope>
    <source>
        <strain evidence="2 3">TWF718</strain>
    </source>
</reference>
<feature type="compositionally biased region" description="Basic residues" evidence="1">
    <location>
        <begin position="677"/>
        <end position="687"/>
    </location>
</feature>
<organism evidence="2 3">
    <name type="scientific">Orbilia javanica</name>
    <dbReference type="NCBI Taxonomy" id="47235"/>
    <lineage>
        <taxon>Eukaryota</taxon>
        <taxon>Fungi</taxon>
        <taxon>Dikarya</taxon>
        <taxon>Ascomycota</taxon>
        <taxon>Pezizomycotina</taxon>
        <taxon>Orbiliomycetes</taxon>
        <taxon>Orbiliales</taxon>
        <taxon>Orbiliaceae</taxon>
        <taxon>Orbilia</taxon>
    </lineage>
</organism>
<feature type="compositionally biased region" description="Basic and acidic residues" evidence="1">
    <location>
        <begin position="664"/>
        <end position="676"/>
    </location>
</feature>
<accession>A0AAN8MSX7</accession>
<protein>
    <submittedName>
        <fullName evidence="2">Uncharacterized protein</fullName>
    </submittedName>
</protein>
<proteinExistence type="predicted"/>
<feature type="compositionally biased region" description="Polar residues" evidence="1">
    <location>
        <begin position="601"/>
        <end position="618"/>
    </location>
</feature>
<dbReference type="Pfam" id="PF12520">
    <property type="entry name" value="DUF3723"/>
    <property type="match status" value="1"/>
</dbReference>
<feature type="region of interest" description="Disordered" evidence="1">
    <location>
        <begin position="579"/>
        <end position="687"/>
    </location>
</feature>
<evidence type="ECO:0000256" key="1">
    <source>
        <dbReference type="SAM" id="MobiDB-lite"/>
    </source>
</evidence>
<sequence length="687" mass="79073">MAFSQVIAQNLENRKFTLESASFLGIAKIPLSKIRTKKVCDLDAKNISRLECIFRTEGCLRLDSSHHVGVIVDEISLRDDHKAALKQQSPVLLEDIPEVECIYGHHRLVAARKLALHNRWWVARVYRKGEQKFIYDELRDTFDNSQGFSDGEIFRRILFFQDDVASAKKWWARLTKTKACDLKQLLKLHTTTEAFKQLLPYRGLWHCIKLGSFHRLLSIKCTEEILHYLKTIYGFWAAVLEGYDGENLDPVTVDKVNSLDPRSISDRDTLEKLFRTEEIFTSFSPSERENIWQRLSRYCDAIPSLGTFFDDLKLLEACMVCIKMLLPQNEKLTVRQSMHGHLLQLDSADIAVELEESKFAPWSKLTNQTARCDAEMYFQCAYVQIWLYTLRNFPYISSVSPRKEKGQCKAPIKERNPVMVYKLAKLFKTFNIVTEQVEERLSKNPIEEYTKRLILDCSVDCLDCESSAFKTLATRAASYLESKIKYLPKIDNHYEEQEESVVRRTGRPFVDSFEKYRTKLYLPEVNNAFAGAVTALEAKKTFIRRFWDLEFLFPLPTVGQNDDRDSDYAIPIVDETRNGPWYQEDIRQNQYGPSPVHNVPEGSTSHARGGQTRDQGPPTQEPIAQEPGIQEAVAQEPEPQEPVSQEPVVEEQVAEEPVSQEPVVEERVAEEREVGAKAKRVVRPGSP</sequence>
<dbReference type="EMBL" id="JAVHNR010000007">
    <property type="protein sequence ID" value="KAK6336917.1"/>
    <property type="molecule type" value="Genomic_DNA"/>
</dbReference>
<keyword evidence="3" id="KW-1185">Reference proteome</keyword>
<evidence type="ECO:0000313" key="2">
    <source>
        <dbReference type="EMBL" id="KAK6336917.1"/>
    </source>
</evidence>
<dbReference type="AlphaFoldDB" id="A0AAN8MSX7"/>
<gene>
    <name evidence="2" type="ORF">TWF718_009705</name>
</gene>
<evidence type="ECO:0000313" key="3">
    <source>
        <dbReference type="Proteomes" id="UP001313282"/>
    </source>
</evidence>
<feature type="compositionally biased region" description="Low complexity" evidence="1">
    <location>
        <begin position="630"/>
        <end position="647"/>
    </location>
</feature>
<dbReference type="Proteomes" id="UP001313282">
    <property type="component" value="Unassembled WGS sequence"/>
</dbReference>
<name>A0AAN8MSX7_9PEZI</name>